<dbReference type="Proteomes" id="UP000078250">
    <property type="component" value="Unassembled WGS sequence"/>
</dbReference>
<dbReference type="EMBL" id="LXEV01000028">
    <property type="protein sequence ID" value="OAT46026.1"/>
    <property type="molecule type" value="Genomic_DNA"/>
</dbReference>
<reference evidence="2 3" key="1">
    <citation type="submission" date="2016-04" db="EMBL/GenBank/DDBJ databases">
        <title>ATOL: Assembling a taxonomically balanced genome-scale reconstruction of the evolutionary history of the Enterobacteriaceae.</title>
        <authorList>
            <person name="Plunkett G.III."/>
            <person name="Neeno-Eckwall E.C."/>
            <person name="Glasner J.D."/>
            <person name="Perna N.T."/>
        </authorList>
    </citation>
    <scope>NUCLEOTIDE SEQUENCE [LARGE SCALE GENOMIC DNA]</scope>
    <source>
        <strain evidence="2 3">ATCC 700826</strain>
    </source>
</reference>
<feature type="transmembrane region" description="Helical" evidence="1">
    <location>
        <begin position="6"/>
        <end position="28"/>
    </location>
</feature>
<sequence length="110" mass="11763">MSTTSIITGIVILAVGTYAMRMSGVLLNNKADISERVKEIFSLSAIVILFSVAMTSTFFDGEQLADLSKVIGVGVAGILTWKKKPFILIVLSAAIVTAALRWLLSLFGIN</sequence>
<evidence type="ECO:0000313" key="2">
    <source>
        <dbReference type="EMBL" id="OAT46026.1"/>
    </source>
</evidence>
<dbReference type="AlphaFoldDB" id="A0AAJ3HRE0"/>
<keyword evidence="3" id="KW-1185">Reference proteome</keyword>
<keyword evidence="1" id="KW-0472">Membrane</keyword>
<gene>
    <name evidence="2" type="ORF">M997_2477</name>
</gene>
<keyword evidence="1" id="KW-0812">Transmembrane</keyword>
<dbReference type="Pfam" id="PF05437">
    <property type="entry name" value="AzlD"/>
    <property type="match status" value="1"/>
</dbReference>
<feature type="transmembrane region" description="Helical" evidence="1">
    <location>
        <begin position="40"/>
        <end position="59"/>
    </location>
</feature>
<dbReference type="InterPro" id="IPR008407">
    <property type="entry name" value="Brnchd-chn_aa_trnsp_AzlD"/>
</dbReference>
<keyword evidence="1" id="KW-1133">Transmembrane helix</keyword>
<accession>A0AAJ3HRE0</accession>
<comment type="caution">
    <text evidence="2">The sequence shown here is derived from an EMBL/GenBank/DDBJ whole genome shotgun (WGS) entry which is preliminary data.</text>
</comment>
<evidence type="ECO:0000256" key="1">
    <source>
        <dbReference type="SAM" id="Phobius"/>
    </source>
</evidence>
<protein>
    <submittedName>
        <fullName evidence="2">Inner membrane protein</fullName>
    </submittedName>
</protein>
<name>A0AAJ3HRE0_PROHU</name>
<proteinExistence type="predicted"/>
<feature type="transmembrane region" description="Helical" evidence="1">
    <location>
        <begin position="86"/>
        <end position="104"/>
    </location>
</feature>
<organism evidence="2 3">
    <name type="scientific">Proteus hauseri ATCC 700826</name>
    <dbReference type="NCBI Taxonomy" id="1354271"/>
    <lineage>
        <taxon>Bacteria</taxon>
        <taxon>Pseudomonadati</taxon>
        <taxon>Pseudomonadota</taxon>
        <taxon>Gammaproteobacteria</taxon>
        <taxon>Enterobacterales</taxon>
        <taxon>Morganellaceae</taxon>
        <taxon>Proteus</taxon>
    </lineage>
</organism>
<evidence type="ECO:0000313" key="3">
    <source>
        <dbReference type="Proteomes" id="UP000078250"/>
    </source>
</evidence>